<dbReference type="AlphaFoldDB" id="A0AAE0YIE6"/>
<reference evidence="2" key="1">
    <citation type="journal article" date="2023" name="G3 (Bethesda)">
        <title>A reference genome for the long-term kleptoplast-retaining sea slug Elysia crispata morphotype clarki.</title>
        <authorList>
            <person name="Eastman K.E."/>
            <person name="Pendleton A.L."/>
            <person name="Shaikh M.A."/>
            <person name="Suttiyut T."/>
            <person name="Ogas R."/>
            <person name="Tomko P."/>
            <person name="Gavelis G."/>
            <person name="Widhalm J.R."/>
            <person name="Wisecaver J.H."/>
        </authorList>
    </citation>
    <scope>NUCLEOTIDE SEQUENCE</scope>
    <source>
        <strain evidence="2">ECLA1</strain>
    </source>
</reference>
<accession>A0AAE0YIE6</accession>
<proteinExistence type="predicted"/>
<evidence type="ECO:0000313" key="2">
    <source>
        <dbReference type="EMBL" id="KAK3746783.1"/>
    </source>
</evidence>
<comment type="caution">
    <text evidence="2">The sequence shown here is derived from an EMBL/GenBank/DDBJ whole genome shotgun (WGS) entry which is preliminary data.</text>
</comment>
<evidence type="ECO:0000313" key="3">
    <source>
        <dbReference type="Proteomes" id="UP001283361"/>
    </source>
</evidence>
<sequence>MNYLEVGTRETMAGRLKYAADSRRDEGSGMKKYTSGQHNRIPVIHENKNKTRRENRYPPGHQAWSGTLRSQL</sequence>
<feature type="compositionally biased region" description="Basic and acidic residues" evidence="1">
    <location>
        <begin position="20"/>
        <end position="29"/>
    </location>
</feature>
<feature type="compositionally biased region" description="Basic and acidic residues" evidence="1">
    <location>
        <begin position="43"/>
        <end position="56"/>
    </location>
</feature>
<protein>
    <submittedName>
        <fullName evidence="2">Uncharacterized protein</fullName>
    </submittedName>
</protein>
<evidence type="ECO:0000256" key="1">
    <source>
        <dbReference type="SAM" id="MobiDB-lite"/>
    </source>
</evidence>
<keyword evidence="3" id="KW-1185">Reference proteome</keyword>
<dbReference type="Proteomes" id="UP001283361">
    <property type="component" value="Unassembled WGS sequence"/>
</dbReference>
<gene>
    <name evidence="2" type="ORF">RRG08_031312</name>
</gene>
<name>A0AAE0YIE6_9GAST</name>
<feature type="region of interest" description="Disordered" evidence="1">
    <location>
        <begin position="20"/>
        <end position="72"/>
    </location>
</feature>
<organism evidence="2 3">
    <name type="scientific">Elysia crispata</name>
    <name type="common">lettuce slug</name>
    <dbReference type="NCBI Taxonomy" id="231223"/>
    <lineage>
        <taxon>Eukaryota</taxon>
        <taxon>Metazoa</taxon>
        <taxon>Spiralia</taxon>
        <taxon>Lophotrochozoa</taxon>
        <taxon>Mollusca</taxon>
        <taxon>Gastropoda</taxon>
        <taxon>Heterobranchia</taxon>
        <taxon>Euthyneura</taxon>
        <taxon>Panpulmonata</taxon>
        <taxon>Sacoglossa</taxon>
        <taxon>Placobranchoidea</taxon>
        <taxon>Plakobranchidae</taxon>
        <taxon>Elysia</taxon>
    </lineage>
</organism>
<dbReference type="EMBL" id="JAWDGP010006115">
    <property type="protein sequence ID" value="KAK3746783.1"/>
    <property type="molecule type" value="Genomic_DNA"/>
</dbReference>